<protein>
    <submittedName>
        <fullName evidence="1">Uncharacterized protein</fullName>
    </submittedName>
</protein>
<dbReference type="GeneID" id="73291757"/>
<dbReference type="Proteomes" id="UP001056855">
    <property type="component" value="Chromosome"/>
</dbReference>
<evidence type="ECO:0000313" key="1">
    <source>
        <dbReference type="EMBL" id="UTF53421.1"/>
    </source>
</evidence>
<dbReference type="KEGG" id="sawl:NGM29_16885"/>
<name>A0A9E7N9Q4_9EURY</name>
<evidence type="ECO:0000313" key="2">
    <source>
        <dbReference type="Proteomes" id="UP001056855"/>
    </source>
</evidence>
<dbReference type="EMBL" id="CP100355">
    <property type="protein sequence ID" value="UTF53421.1"/>
    <property type="molecule type" value="Genomic_DNA"/>
</dbReference>
<keyword evidence="2" id="KW-1185">Reference proteome</keyword>
<organism evidence="1 2">
    <name type="scientific">Natronosalvus rutilus</name>
    <dbReference type="NCBI Taxonomy" id="2953753"/>
    <lineage>
        <taxon>Archaea</taxon>
        <taxon>Methanobacteriati</taxon>
        <taxon>Methanobacteriota</taxon>
        <taxon>Stenosarchaea group</taxon>
        <taxon>Halobacteria</taxon>
        <taxon>Halobacteriales</taxon>
        <taxon>Natrialbaceae</taxon>
        <taxon>Natronosalvus</taxon>
    </lineage>
</organism>
<reference evidence="1" key="1">
    <citation type="submission" date="2022-06" db="EMBL/GenBank/DDBJ databases">
        <title>Diverse halophilic archaea isolated from saline environments.</title>
        <authorList>
            <person name="Cui H.-L."/>
        </authorList>
    </citation>
    <scope>NUCLEOTIDE SEQUENCE</scope>
    <source>
        <strain evidence="1">WLHS1</strain>
    </source>
</reference>
<dbReference type="AlphaFoldDB" id="A0A9E7N9Q4"/>
<dbReference type="RefSeq" id="WP_254157869.1">
    <property type="nucleotide sequence ID" value="NZ_CP100355.1"/>
</dbReference>
<gene>
    <name evidence="1" type="ORF">NGM29_16885</name>
</gene>
<sequence length="417" mass="47375">MKRDSQDRLYMMGSHLDYSMNSESSNGLDELEEEYLEEKILKENRYVEGYISSIGVHKKPIHSNSVLIKITMPGQGDFIFSLGAIHMEYNILENLHYSLGVPFTGDLLPLVNESVSIKFRGDNPNEIVVLNAPMLEYYHVKPEDRIRDTIEEQDISEMDTTISEEVMKAYNLSQKFHNNEVVKAPIRAVGATDDGVVHFRIELVSGKYFKLELEPDFRGYKELEELHTDTGSPFTGELEPLKNEIIDIKPSYEGAGGIHMGAGTLMYHPYADSPLSRGIEQVEEYASSIPEKYLIGYERLKVARTQSSSKISLVPINDVYRENESLILKLEIHSYLSKIKIPIPETFANSKFERIVEEIGQGSIKQIAGSELYCVHDDNINGENSAKINSVLKLKDTFSKWWLFTSRRDAELSTGED</sequence>
<accession>A0A9E7N9Q4</accession>
<proteinExistence type="predicted"/>